<dbReference type="Gene3D" id="3.90.1200.10">
    <property type="match status" value="1"/>
</dbReference>
<reference evidence="2 3" key="1">
    <citation type="submission" date="2015-03" db="EMBL/GenBank/DDBJ databases">
        <title>Genome sequencing of Methylobacterium aquaticum DSM16371 type strain.</title>
        <authorList>
            <person name="Chaudhry V."/>
            <person name="Patil P.B."/>
        </authorList>
    </citation>
    <scope>NUCLEOTIDE SEQUENCE [LARGE SCALE GENOMIC DNA]</scope>
    <source>
        <strain evidence="2 3">DSM 16371</strain>
    </source>
</reference>
<evidence type="ECO:0000313" key="2">
    <source>
        <dbReference type="EMBL" id="KMO36799.1"/>
    </source>
</evidence>
<accession>A0A0J6SSX0</accession>
<dbReference type="Proteomes" id="UP000035929">
    <property type="component" value="Unassembled WGS sequence"/>
</dbReference>
<gene>
    <name evidence="2" type="ORF">VP06_09385</name>
</gene>
<feature type="domain" description="Aminoglycoside phosphotransferase" evidence="1">
    <location>
        <begin position="29"/>
        <end position="249"/>
    </location>
</feature>
<dbReference type="InterPro" id="IPR011009">
    <property type="entry name" value="Kinase-like_dom_sf"/>
</dbReference>
<evidence type="ECO:0000259" key="1">
    <source>
        <dbReference type="Pfam" id="PF01636"/>
    </source>
</evidence>
<organism evidence="2 3">
    <name type="scientific">Methylobacterium aquaticum</name>
    <dbReference type="NCBI Taxonomy" id="270351"/>
    <lineage>
        <taxon>Bacteria</taxon>
        <taxon>Pseudomonadati</taxon>
        <taxon>Pseudomonadota</taxon>
        <taxon>Alphaproteobacteria</taxon>
        <taxon>Hyphomicrobiales</taxon>
        <taxon>Methylobacteriaceae</taxon>
        <taxon>Methylobacterium</taxon>
    </lineage>
</organism>
<proteinExistence type="predicted"/>
<dbReference type="PATRIC" id="fig|270351.6.peg.6655"/>
<comment type="caution">
    <text evidence="2">The sequence shown here is derived from an EMBL/GenBank/DDBJ whole genome shotgun (WGS) entry which is preliminary data.</text>
</comment>
<dbReference type="SUPFAM" id="SSF56112">
    <property type="entry name" value="Protein kinase-like (PK-like)"/>
    <property type="match status" value="1"/>
</dbReference>
<dbReference type="Pfam" id="PF01636">
    <property type="entry name" value="APH"/>
    <property type="match status" value="1"/>
</dbReference>
<name>A0A0J6SSX0_9HYPH</name>
<protein>
    <recommendedName>
        <fullName evidence="1">Aminoglycoside phosphotransferase domain-containing protein</fullName>
    </recommendedName>
</protein>
<sequence>MIAGRPDWLARRPAWTLAVTPLASPTHRGTASDGVRVTFETGDPVFLKLRHPDMAADIVPHAGAAARRAAALGVGPEVMFESEAALGLADLSPPWREARMGDLQDPDLLGRTLDAKKRLHAGGRLGPRVCPFARIRSLAAEAQAAGAPLPDETGRLLATVALIGEAVTAAGIDLTFCHNDGLASNVMIRGGDVSLGDVRLVDFDSAGDNDPWYDVGALLNETCLFEDQRRAAIERYAGRCDERLYNRCRLYGAVDDVMGGLWGIVRAVTSARTGIEFYKYGTWRLLHARTTLGARDCEAWMRGL</sequence>
<dbReference type="InterPro" id="IPR002575">
    <property type="entry name" value="Aminoglycoside_PTrfase"/>
</dbReference>
<evidence type="ECO:0000313" key="3">
    <source>
        <dbReference type="Proteomes" id="UP000035929"/>
    </source>
</evidence>
<dbReference type="EMBL" id="LABX01000065">
    <property type="protein sequence ID" value="KMO36799.1"/>
    <property type="molecule type" value="Genomic_DNA"/>
</dbReference>
<dbReference type="AlphaFoldDB" id="A0A0J6SSX0"/>